<accession>A0A067CCF9</accession>
<gene>
    <name evidence="1" type="ORF">SPRG_10620</name>
</gene>
<dbReference type="OMA" id="ACGQQFG"/>
<dbReference type="STRING" id="695850.A0A067CCF9"/>
<organism evidence="1 2">
    <name type="scientific">Saprolegnia parasitica (strain CBS 223.65)</name>
    <dbReference type="NCBI Taxonomy" id="695850"/>
    <lineage>
        <taxon>Eukaryota</taxon>
        <taxon>Sar</taxon>
        <taxon>Stramenopiles</taxon>
        <taxon>Oomycota</taxon>
        <taxon>Saprolegniomycetes</taxon>
        <taxon>Saprolegniales</taxon>
        <taxon>Saprolegniaceae</taxon>
        <taxon>Saprolegnia</taxon>
    </lineage>
</organism>
<evidence type="ECO:0000313" key="2">
    <source>
        <dbReference type="Proteomes" id="UP000030745"/>
    </source>
</evidence>
<dbReference type="EMBL" id="KK583245">
    <property type="protein sequence ID" value="KDO24191.1"/>
    <property type="molecule type" value="Genomic_DNA"/>
</dbReference>
<reference evidence="1 2" key="1">
    <citation type="journal article" date="2013" name="PLoS Genet.">
        <title>Distinctive expansion of potential virulence genes in the genome of the oomycete fish pathogen Saprolegnia parasitica.</title>
        <authorList>
            <person name="Jiang R.H."/>
            <person name="de Bruijn I."/>
            <person name="Haas B.J."/>
            <person name="Belmonte R."/>
            <person name="Lobach L."/>
            <person name="Christie J."/>
            <person name="van den Ackerveken G."/>
            <person name="Bottin A."/>
            <person name="Bulone V."/>
            <person name="Diaz-Moreno S.M."/>
            <person name="Dumas B."/>
            <person name="Fan L."/>
            <person name="Gaulin E."/>
            <person name="Govers F."/>
            <person name="Grenville-Briggs L.J."/>
            <person name="Horner N.R."/>
            <person name="Levin J.Z."/>
            <person name="Mammella M."/>
            <person name="Meijer H.J."/>
            <person name="Morris P."/>
            <person name="Nusbaum C."/>
            <person name="Oome S."/>
            <person name="Phillips A.J."/>
            <person name="van Rooyen D."/>
            <person name="Rzeszutek E."/>
            <person name="Saraiva M."/>
            <person name="Secombes C.J."/>
            <person name="Seidl M.F."/>
            <person name="Snel B."/>
            <person name="Stassen J.H."/>
            <person name="Sykes S."/>
            <person name="Tripathy S."/>
            <person name="van den Berg H."/>
            <person name="Vega-Arreguin J.C."/>
            <person name="Wawra S."/>
            <person name="Young S.K."/>
            <person name="Zeng Q."/>
            <person name="Dieguez-Uribeondo J."/>
            <person name="Russ C."/>
            <person name="Tyler B.M."/>
            <person name="van West P."/>
        </authorList>
    </citation>
    <scope>NUCLEOTIDE SEQUENCE [LARGE SCALE GENOMIC DNA]</scope>
    <source>
        <strain evidence="1 2">CBS 223.65</strain>
    </source>
</reference>
<keyword evidence="2" id="KW-1185">Reference proteome</keyword>
<dbReference type="OrthoDB" id="61797at2759"/>
<proteinExistence type="predicted"/>
<dbReference type="RefSeq" id="XP_012205135.1">
    <property type="nucleotide sequence ID" value="XM_012349745.1"/>
</dbReference>
<dbReference type="VEuPathDB" id="FungiDB:SPRG_10620"/>
<dbReference type="GeneID" id="24132720"/>
<dbReference type="KEGG" id="spar:SPRG_10620"/>
<protein>
    <submittedName>
        <fullName evidence="1">Uncharacterized protein</fullName>
    </submittedName>
</protein>
<evidence type="ECO:0000313" key="1">
    <source>
        <dbReference type="EMBL" id="KDO24191.1"/>
    </source>
</evidence>
<dbReference type="AlphaFoldDB" id="A0A067CCF9"/>
<sequence length="296" mass="32424">MSVKEPAPLSVLVTEGAWNVYCVSPMYKFSHDAATLSADAMELVAYLRSNMAGELKANQTVTASVRSQGDVALFAITETLVSGPRRLGGFIYYTPDVPGTKKRTDVLLLQGNEDLLALICAWLQHQYQCVVALHAVSVNSVSMEAFAYNLYHIMLEANDNVEHAPLRLTLHCESVGKSVQSVTISVPWRDLCASHRALTHSHSSASENITRRTTVVGTGSESDRFIRGFIAKYVAQLPVEMSSYRLFSVSSEDCILENLGRLQFFTAESVPAVLDAVLQLFVAQSVLCPEAPETTF</sequence>
<name>A0A067CCF9_SAPPC</name>
<dbReference type="Proteomes" id="UP000030745">
    <property type="component" value="Unassembled WGS sequence"/>
</dbReference>